<dbReference type="InterPro" id="IPR013658">
    <property type="entry name" value="SGL"/>
</dbReference>
<protein>
    <recommendedName>
        <fullName evidence="2">SMP-30/Gluconolactonase/LRE-like region domain-containing protein</fullName>
    </recommendedName>
</protein>
<dbReference type="OrthoDB" id="423498at2759"/>
<reference evidence="3 4" key="1">
    <citation type="submission" date="2017-06" db="EMBL/GenBank/DDBJ databases">
        <title>Comparative genomic analysis of Ambrosia Fusariam Clade fungi.</title>
        <authorList>
            <person name="Stajich J.E."/>
            <person name="Carrillo J."/>
            <person name="Kijimoto T."/>
            <person name="Eskalen A."/>
            <person name="O'Donnell K."/>
            <person name="Kasson M."/>
        </authorList>
    </citation>
    <scope>NUCLEOTIDE SEQUENCE [LARGE SCALE GENOMIC DNA]</scope>
    <source>
        <strain evidence="3">UCR3666</strain>
    </source>
</reference>
<evidence type="ECO:0000313" key="3">
    <source>
        <dbReference type="EMBL" id="RMJ07093.1"/>
    </source>
</evidence>
<sequence length="304" mass="33121">MAAVKEFVYQPLADGMLFGEAPRYHNGLLYVSDMIGRTIYTINPKSGEKEVLAKVDQQPNGMFFHPDGSLIYSSMFDAKLYQLKDGKTTLYCDLSDIMTGYCGDMYIDHAGRVYLDDTGARVLHGEDPSPGRLIMVDTDRTAKVATENLVFPNALVITEDGKSLFVAETFGQGLLKFDVGPGGELSNRQLFWSPSSLPEFAEKEAAGKMVKIDGGCLDAEGNIWLSLLGYDQFIRLDQQGNINARVRVSGHATACYLGGDDGKTLYLVVNQVPDGESIFTAMVAKKTTCAVGWARVDVGAPGRV</sequence>
<gene>
    <name evidence="3" type="ORF">CDV36_013303</name>
</gene>
<comment type="caution">
    <text evidence="3">The sequence shown here is derived from an EMBL/GenBank/DDBJ whole genome shotgun (WGS) entry which is preliminary data.</text>
</comment>
<proteinExistence type="predicted"/>
<dbReference type="Pfam" id="PF08450">
    <property type="entry name" value="SGL"/>
    <property type="match status" value="1"/>
</dbReference>
<dbReference type="Proteomes" id="UP000277212">
    <property type="component" value="Unassembled WGS sequence"/>
</dbReference>
<dbReference type="InterPro" id="IPR051262">
    <property type="entry name" value="SMP-30/CGR1_Lactonase"/>
</dbReference>
<dbReference type="PANTHER" id="PTHR47572">
    <property type="entry name" value="LIPOPROTEIN-RELATED"/>
    <property type="match status" value="1"/>
</dbReference>
<organism evidence="3 4">
    <name type="scientific">Fusarium kuroshium</name>
    <dbReference type="NCBI Taxonomy" id="2010991"/>
    <lineage>
        <taxon>Eukaryota</taxon>
        <taxon>Fungi</taxon>
        <taxon>Dikarya</taxon>
        <taxon>Ascomycota</taxon>
        <taxon>Pezizomycotina</taxon>
        <taxon>Sordariomycetes</taxon>
        <taxon>Hypocreomycetidae</taxon>
        <taxon>Hypocreales</taxon>
        <taxon>Nectriaceae</taxon>
        <taxon>Fusarium</taxon>
        <taxon>Fusarium solani species complex</taxon>
    </lineage>
</organism>
<accession>A0A3M2RP49</accession>
<dbReference type="InterPro" id="IPR011042">
    <property type="entry name" value="6-blade_b-propeller_TolB-like"/>
</dbReference>
<dbReference type="STRING" id="2010991.A0A3M2RP49"/>
<dbReference type="AlphaFoldDB" id="A0A3M2RP49"/>
<name>A0A3M2RP49_9HYPO</name>
<keyword evidence="4" id="KW-1185">Reference proteome</keyword>
<keyword evidence="1" id="KW-0378">Hydrolase</keyword>
<dbReference type="PANTHER" id="PTHR47572:SF4">
    <property type="entry name" value="LACTONASE DRP35"/>
    <property type="match status" value="1"/>
</dbReference>
<dbReference type="SUPFAM" id="SSF63829">
    <property type="entry name" value="Calcium-dependent phosphotriesterase"/>
    <property type="match status" value="1"/>
</dbReference>
<dbReference type="GO" id="GO:0016787">
    <property type="term" value="F:hydrolase activity"/>
    <property type="evidence" value="ECO:0007669"/>
    <property type="project" value="UniProtKB-KW"/>
</dbReference>
<evidence type="ECO:0000259" key="2">
    <source>
        <dbReference type="Pfam" id="PF08450"/>
    </source>
</evidence>
<dbReference type="Gene3D" id="2.120.10.30">
    <property type="entry name" value="TolB, C-terminal domain"/>
    <property type="match status" value="1"/>
</dbReference>
<evidence type="ECO:0000313" key="4">
    <source>
        <dbReference type="Proteomes" id="UP000277212"/>
    </source>
</evidence>
<dbReference type="EMBL" id="NKUJ01000365">
    <property type="protein sequence ID" value="RMJ07093.1"/>
    <property type="molecule type" value="Genomic_DNA"/>
</dbReference>
<evidence type="ECO:0000256" key="1">
    <source>
        <dbReference type="ARBA" id="ARBA00022801"/>
    </source>
</evidence>
<feature type="domain" description="SMP-30/Gluconolactonase/LRE-like region" evidence="2">
    <location>
        <begin position="18"/>
        <end position="268"/>
    </location>
</feature>